<dbReference type="Proteomes" id="UP000682733">
    <property type="component" value="Unassembled WGS sequence"/>
</dbReference>
<dbReference type="Proteomes" id="UP000663829">
    <property type="component" value="Unassembled WGS sequence"/>
</dbReference>
<proteinExistence type="predicted"/>
<dbReference type="EMBL" id="CAJOBA010050089">
    <property type="protein sequence ID" value="CAF4230456.1"/>
    <property type="molecule type" value="Genomic_DNA"/>
</dbReference>
<protein>
    <submittedName>
        <fullName evidence="3">Uncharacterized protein</fullName>
    </submittedName>
</protein>
<accession>A0A815R6G1</accession>
<dbReference type="EMBL" id="CAJOBC010086096">
    <property type="protein sequence ID" value="CAF4339760.1"/>
    <property type="molecule type" value="Genomic_DNA"/>
</dbReference>
<comment type="caution">
    <text evidence="3">The sequence shown here is derived from an EMBL/GenBank/DDBJ whole genome shotgun (WGS) entry which is preliminary data.</text>
</comment>
<feature type="compositionally biased region" description="Polar residues" evidence="1">
    <location>
        <begin position="1"/>
        <end position="12"/>
    </location>
</feature>
<evidence type="ECO:0000313" key="4">
    <source>
        <dbReference type="EMBL" id="CAF4230456.1"/>
    </source>
</evidence>
<reference evidence="3" key="1">
    <citation type="submission" date="2021-02" db="EMBL/GenBank/DDBJ databases">
        <authorList>
            <person name="Nowell W R."/>
        </authorList>
    </citation>
    <scope>NUCLEOTIDE SEQUENCE</scope>
</reference>
<evidence type="ECO:0000313" key="5">
    <source>
        <dbReference type="EMBL" id="CAF4339760.1"/>
    </source>
</evidence>
<dbReference type="EMBL" id="CAJNOQ010020628">
    <property type="protein sequence ID" value="CAF1472573.1"/>
    <property type="molecule type" value="Genomic_DNA"/>
</dbReference>
<name>A0A815R6G1_9BILA</name>
<dbReference type="EMBL" id="CAJNOK010028301">
    <property type="protein sequence ID" value="CAF1432636.1"/>
    <property type="molecule type" value="Genomic_DNA"/>
</dbReference>
<gene>
    <name evidence="3" type="ORF">GPM918_LOCUS35517</name>
    <name evidence="2" type="ORF">OVA965_LOCUS34106</name>
    <name evidence="5" type="ORF">SRO942_LOCUS36235</name>
    <name evidence="4" type="ORF">TMI583_LOCUS35016</name>
</gene>
<dbReference type="AlphaFoldDB" id="A0A815R6G1"/>
<dbReference type="Proteomes" id="UP000681722">
    <property type="component" value="Unassembled WGS sequence"/>
</dbReference>
<evidence type="ECO:0000313" key="2">
    <source>
        <dbReference type="EMBL" id="CAF1432636.1"/>
    </source>
</evidence>
<keyword evidence="6" id="KW-1185">Reference proteome</keyword>
<evidence type="ECO:0000256" key="1">
    <source>
        <dbReference type="SAM" id="MobiDB-lite"/>
    </source>
</evidence>
<evidence type="ECO:0000313" key="3">
    <source>
        <dbReference type="EMBL" id="CAF1472573.1"/>
    </source>
</evidence>
<evidence type="ECO:0000313" key="6">
    <source>
        <dbReference type="Proteomes" id="UP000663829"/>
    </source>
</evidence>
<dbReference type="Proteomes" id="UP000677228">
    <property type="component" value="Unassembled WGS sequence"/>
</dbReference>
<organism evidence="3 6">
    <name type="scientific">Didymodactylos carnosus</name>
    <dbReference type="NCBI Taxonomy" id="1234261"/>
    <lineage>
        <taxon>Eukaryota</taxon>
        <taxon>Metazoa</taxon>
        <taxon>Spiralia</taxon>
        <taxon>Gnathifera</taxon>
        <taxon>Rotifera</taxon>
        <taxon>Eurotatoria</taxon>
        <taxon>Bdelloidea</taxon>
        <taxon>Philodinida</taxon>
        <taxon>Philodinidae</taxon>
        <taxon>Didymodactylos</taxon>
    </lineage>
</organism>
<sequence>MENPKSRTTSTKFGPEGHRSRHRPSNNSIFNVGELVLVRCEASNERLPASIDIDIQHQRCLVVIYDEYMNIIEQVKVRLENTEHLKQKHFTQQRYHDFGPVVPNSIITTPSRMTSS</sequence>
<feature type="region of interest" description="Disordered" evidence="1">
    <location>
        <begin position="1"/>
        <end position="27"/>
    </location>
</feature>